<feature type="compositionally biased region" description="Basic and acidic residues" evidence="5">
    <location>
        <begin position="136"/>
        <end position="152"/>
    </location>
</feature>
<accession>A0A1I2DWW9</accession>
<sequence>MLSQKIDFSGAWIGILHQNAGGINDIYEFSIILNQDKNGNLTGTSLIRIEDTKEYAVISLKGKATSQGVVIQEIKVIEQSIRSNAYWCIKDYTLKYNSVRESLSGPWTAKQTCSPGTMELIRPKKVTSLPTPKRTSKPDIAKAKEEMAKEESITEESLLTEEKKTPISTTAYVPFGYLSMEGLKAEIKENKSVTGKKIILENVYFLQSSTNMIENSSKTLLEIVSFLNENPSIKIKISGHTDNVGKEHSNKHLSKLRAMVVMNFLIDKGIEASRLSAEGYGSMFPILPNNSEENKKRNRRVEFEIK</sequence>
<dbReference type="Proteomes" id="UP000199513">
    <property type="component" value="Unassembled WGS sequence"/>
</dbReference>
<gene>
    <name evidence="7" type="ORF">SAMN04488541_100856</name>
</gene>
<feature type="domain" description="OmpA-like" evidence="6">
    <location>
        <begin position="194"/>
        <end position="306"/>
    </location>
</feature>
<evidence type="ECO:0000256" key="2">
    <source>
        <dbReference type="ARBA" id="ARBA00023136"/>
    </source>
</evidence>
<dbReference type="InterPro" id="IPR006665">
    <property type="entry name" value="OmpA-like"/>
</dbReference>
<dbReference type="Gene3D" id="3.30.1330.60">
    <property type="entry name" value="OmpA-like domain"/>
    <property type="match status" value="1"/>
</dbReference>
<dbReference type="PRINTS" id="PR01021">
    <property type="entry name" value="OMPADOMAIN"/>
</dbReference>
<feature type="region of interest" description="Disordered" evidence="5">
    <location>
        <begin position="128"/>
        <end position="157"/>
    </location>
</feature>
<dbReference type="STRING" id="1003.SAMN04488541_100856"/>
<evidence type="ECO:0000256" key="5">
    <source>
        <dbReference type="SAM" id="MobiDB-lite"/>
    </source>
</evidence>
<evidence type="ECO:0000256" key="4">
    <source>
        <dbReference type="PROSITE-ProRule" id="PRU00473"/>
    </source>
</evidence>
<evidence type="ECO:0000256" key="1">
    <source>
        <dbReference type="ARBA" id="ARBA00004442"/>
    </source>
</evidence>
<dbReference type="InterPro" id="IPR006664">
    <property type="entry name" value="OMP_bac"/>
</dbReference>
<proteinExistence type="predicted"/>
<dbReference type="GO" id="GO:0009279">
    <property type="term" value="C:cell outer membrane"/>
    <property type="evidence" value="ECO:0007669"/>
    <property type="project" value="UniProtKB-SubCell"/>
</dbReference>
<keyword evidence="8" id="KW-1185">Reference proteome</keyword>
<dbReference type="PANTHER" id="PTHR30329:SF21">
    <property type="entry name" value="LIPOPROTEIN YIAD-RELATED"/>
    <property type="match status" value="1"/>
</dbReference>
<dbReference type="CDD" id="cd07185">
    <property type="entry name" value="OmpA_C-like"/>
    <property type="match status" value="1"/>
</dbReference>
<organism evidence="7 8">
    <name type="scientific">Thermoflexibacter ruber</name>
    <dbReference type="NCBI Taxonomy" id="1003"/>
    <lineage>
        <taxon>Bacteria</taxon>
        <taxon>Pseudomonadati</taxon>
        <taxon>Bacteroidota</taxon>
        <taxon>Cytophagia</taxon>
        <taxon>Cytophagales</taxon>
        <taxon>Thermoflexibacteraceae</taxon>
        <taxon>Thermoflexibacter</taxon>
    </lineage>
</organism>
<keyword evidence="2 4" id="KW-0472">Membrane</keyword>
<dbReference type="InterPro" id="IPR050330">
    <property type="entry name" value="Bact_OuterMem_StrucFunc"/>
</dbReference>
<evidence type="ECO:0000259" key="6">
    <source>
        <dbReference type="PROSITE" id="PS51123"/>
    </source>
</evidence>
<dbReference type="Pfam" id="PF00691">
    <property type="entry name" value="OmpA"/>
    <property type="match status" value="1"/>
</dbReference>
<protein>
    <submittedName>
        <fullName evidence="7">OmpA family protein</fullName>
    </submittedName>
</protein>
<dbReference type="PROSITE" id="PS51123">
    <property type="entry name" value="OMPA_2"/>
    <property type="match status" value="1"/>
</dbReference>
<evidence type="ECO:0000256" key="3">
    <source>
        <dbReference type="ARBA" id="ARBA00023237"/>
    </source>
</evidence>
<reference evidence="7 8" key="1">
    <citation type="submission" date="2016-10" db="EMBL/GenBank/DDBJ databases">
        <authorList>
            <person name="de Groot N.N."/>
        </authorList>
    </citation>
    <scope>NUCLEOTIDE SEQUENCE [LARGE SCALE GENOMIC DNA]</scope>
    <source>
        <strain>GEY</strain>
        <strain evidence="8">DSM 9560</strain>
    </source>
</reference>
<comment type="subcellular location">
    <subcellularLocation>
        <location evidence="1">Cell outer membrane</location>
    </subcellularLocation>
</comment>
<dbReference type="InterPro" id="IPR036737">
    <property type="entry name" value="OmpA-like_sf"/>
</dbReference>
<evidence type="ECO:0000313" key="7">
    <source>
        <dbReference type="EMBL" id="SFE85124.1"/>
    </source>
</evidence>
<dbReference type="SUPFAM" id="SSF103088">
    <property type="entry name" value="OmpA-like"/>
    <property type="match status" value="1"/>
</dbReference>
<dbReference type="PANTHER" id="PTHR30329">
    <property type="entry name" value="STATOR ELEMENT OF FLAGELLAR MOTOR COMPLEX"/>
    <property type="match status" value="1"/>
</dbReference>
<keyword evidence="3" id="KW-0998">Cell outer membrane</keyword>
<dbReference type="AlphaFoldDB" id="A0A1I2DWW9"/>
<evidence type="ECO:0000313" key="8">
    <source>
        <dbReference type="Proteomes" id="UP000199513"/>
    </source>
</evidence>
<dbReference type="EMBL" id="FONY01000008">
    <property type="protein sequence ID" value="SFE85124.1"/>
    <property type="molecule type" value="Genomic_DNA"/>
</dbReference>
<name>A0A1I2DWW9_9BACT</name>